<evidence type="ECO:0000313" key="1">
    <source>
        <dbReference type="EMBL" id="KST69026.1"/>
    </source>
</evidence>
<dbReference type="OrthoDB" id="573660at2"/>
<keyword evidence="2" id="KW-1185">Reference proteome</keyword>
<reference evidence="1 2" key="1">
    <citation type="journal article" date="2015" name="Genome Announc.">
        <title>Draft Genome of the Euendolithic (true boring) Cyanobacterium Mastigocoleus testarum strain BC008.</title>
        <authorList>
            <person name="Guida B.S."/>
            <person name="Garcia-Pichel F."/>
        </authorList>
    </citation>
    <scope>NUCLEOTIDE SEQUENCE [LARGE SCALE GENOMIC DNA]</scope>
    <source>
        <strain evidence="1 2">BC008</strain>
    </source>
</reference>
<dbReference type="RefSeq" id="WP_027845727.1">
    <property type="nucleotide sequence ID" value="NZ_LMTZ01000037.1"/>
</dbReference>
<proteinExistence type="predicted"/>
<dbReference type="EMBL" id="LMTZ01000037">
    <property type="protein sequence ID" value="KST69026.1"/>
    <property type="molecule type" value="Genomic_DNA"/>
</dbReference>
<gene>
    <name evidence="1" type="ORF">BC008_02880</name>
</gene>
<sequence>MSETNFHNQLDLEEETEKLGKEAMELGLIPSFAIRYYPDVWQFCIPAEKANDCFTPEEAYLHLKKLVKESQA</sequence>
<dbReference type="Proteomes" id="UP000053372">
    <property type="component" value="Unassembled WGS sequence"/>
</dbReference>
<organism evidence="1 2">
    <name type="scientific">Mastigocoleus testarum BC008</name>
    <dbReference type="NCBI Taxonomy" id="371196"/>
    <lineage>
        <taxon>Bacteria</taxon>
        <taxon>Bacillati</taxon>
        <taxon>Cyanobacteriota</taxon>
        <taxon>Cyanophyceae</taxon>
        <taxon>Nostocales</taxon>
        <taxon>Hapalosiphonaceae</taxon>
        <taxon>Mastigocoleus</taxon>
    </lineage>
</organism>
<comment type="caution">
    <text evidence="1">The sequence shown here is derived from an EMBL/GenBank/DDBJ whole genome shotgun (WGS) entry which is preliminary data.</text>
</comment>
<evidence type="ECO:0000313" key="2">
    <source>
        <dbReference type="Proteomes" id="UP000053372"/>
    </source>
</evidence>
<protein>
    <submittedName>
        <fullName evidence="1">Uncharacterized protein</fullName>
    </submittedName>
</protein>
<accession>A0A0V7ZXB2</accession>
<dbReference type="AlphaFoldDB" id="A0A0V7ZXB2"/>
<name>A0A0V7ZXB2_9CYAN</name>